<accession>A0AAD7CZX6</accession>
<organism evidence="3 4">
    <name type="scientific">Mycena rosella</name>
    <name type="common">Pink bonnet</name>
    <name type="synonym">Agaricus rosellus</name>
    <dbReference type="NCBI Taxonomy" id="1033263"/>
    <lineage>
        <taxon>Eukaryota</taxon>
        <taxon>Fungi</taxon>
        <taxon>Dikarya</taxon>
        <taxon>Basidiomycota</taxon>
        <taxon>Agaricomycotina</taxon>
        <taxon>Agaricomycetes</taxon>
        <taxon>Agaricomycetidae</taxon>
        <taxon>Agaricales</taxon>
        <taxon>Marasmiineae</taxon>
        <taxon>Mycenaceae</taxon>
        <taxon>Mycena</taxon>
    </lineage>
</organism>
<keyword evidence="4" id="KW-1185">Reference proteome</keyword>
<dbReference type="Proteomes" id="UP001221757">
    <property type="component" value="Unassembled WGS sequence"/>
</dbReference>
<dbReference type="AlphaFoldDB" id="A0AAD7CZX6"/>
<proteinExistence type="predicted"/>
<name>A0AAD7CZX6_MYCRO</name>
<feature type="chain" id="PRO_5042137060" description="Integral membrane protein" evidence="2">
    <location>
        <begin position="20"/>
        <end position="171"/>
    </location>
</feature>
<evidence type="ECO:0000313" key="3">
    <source>
        <dbReference type="EMBL" id="KAJ7671997.1"/>
    </source>
</evidence>
<evidence type="ECO:0008006" key="5">
    <source>
        <dbReference type="Google" id="ProtNLM"/>
    </source>
</evidence>
<reference evidence="3" key="1">
    <citation type="submission" date="2023-03" db="EMBL/GenBank/DDBJ databases">
        <title>Massive genome expansion in bonnet fungi (Mycena s.s.) driven by repeated elements and novel gene families across ecological guilds.</title>
        <authorList>
            <consortium name="Lawrence Berkeley National Laboratory"/>
            <person name="Harder C.B."/>
            <person name="Miyauchi S."/>
            <person name="Viragh M."/>
            <person name="Kuo A."/>
            <person name="Thoen E."/>
            <person name="Andreopoulos B."/>
            <person name="Lu D."/>
            <person name="Skrede I."/>
            <person name="Drula E."/>
            <person name="Henrissat B."/>
            <person name="Morin E."/>
            <person name="Kohler A."/>
            <person name="Barry K."/>
            <person name="LaButti K."/>
            <person name="Morin E."/>
            <person name="Salamov A."/>
            <person name="Lipzen A."/>
            <person name="Mereny Z."/>
            <person name="Hegedus B."/>
            <person name="Baldrian P."/>
            <person name="Stursova M."/>
            <person name="Weitz H."/>
            <person name="Taylor A."/>
            <person name="Grigoriev I.V."/>
            <person name="Nagy L.G."/>
            <person name="Martin F."/>
            <person name="Kauserud H."/>
        </authorList>
    </citation>
    <scope>NUCLEOTIDE SEQUENCE</scope>
    <source>
        <strain evidence="3">CBHHK067</strain>
    </source>
</reference>
<feature type="signal peptide" evidence="2">
    <location>
        <begin position="1"/>
        <end position="19"/>
    </location>
</feature>
<feature type="transmembrane region" description="Helical" evidence="1">
    <location>
        <begin position="110"/>
        <end position="142"/>
    </location>
</feature>
<dbReference type="EMBL" id="JARKIE010000169">
    <property type="protein sequence ID" value="KAJ7671997.1"/>
    <property type="molecule type" value="Genomic_DNA"/>
</dbReference>
<protein>
    <recommendedName>
        <fullName evidence="5">Integral membrane protein</fullName>
    </recommendedName>
</protein>
<keyword evidence="1" id="KW-0472">Membrane</keyword>
<evidence type="ECO:0000256" key="2">
    <source>
        <dbReference type="SAM" id="SignalP"/>
    </source>
</evidence>
<comment type="caution">
    <text evidence="3">The sequence shown here is derived from an EMBL/GenBank/DDBJ whole genome shotgun (WGS) entry which is preliminary data.</text>
</comment>
<gene>
    <name evidence="3" type="ORF">B0H17DRAFT_185485</name>
</gene>
<feature type="transmembrane region" description="Helical" evidence="1">
    <location>
        <begin position="76"/>
        <end position="98"/>
    </location>
</feature>
<keyword evidence="1" id="KW-0812">Transmembrane</keyword>
<evidence type="ECO:0000256" key="1">
    <source>
        <dbReference type="SAM" id="Phobius"/>
    </source>
</evidence>
<keyword evidence="2" id="KW-0732">Signal</keyword>
<sequence length="171" mass="18201">MIGVAAIPLLFALIASVFTLHAHQAISHTAPVIWCSVHDGSTPGKPEDIPFALVDFPAMVGVTVSSLPGIYLSQEYWPAAGIWSGVVIVVGFVSSLVWRRNLARALRPTAWAALITAGTFSALPVLSIAPVACMAAVTWVAYWAIAWAPIYSIAFFPQMGFFAAIAGFSQR</sequence>
<keyword evidence="1" id="KW-1133">Transmembrane helix</keyword>
<feature type="transmembrane region" description="Helical" evidence="1">
    <location>
        <begin position="148"/>
        <end position="168"/>
    </location>
</feature>
<evidence type="ECO:0000313" key="4">
    <source>
        <dbReference type="Proteomes" id="UP001221757"/>
    </source>
</evidence>